<evidence type="ECO:0000313" key="2">
    <source>
        <dbReference type="EMBL" id="EGE05298.1"/>
    </source>
</evidence>
<dbReference type="Proteomes" id="UP000009169">
    <property type="component" value="Unassembled WGS sequence"/>
</dbReference>
<evidence type="ECO:0000256" key="1">
    <source>
        <dbReference type="SAM" id="MobiDB-lite"/>
    </source>
</evidence>
<sequence>MKKPVNSRLDDEPARSASQPASQSKETKMVGSQASSPHDFEQAGDAQGWCHIGLPGDGDTGASAWKNKASRCDEKPPASQQSRAGLEARPDLSTSGGRAAVSVRRRLCHSYSAPSTTTK</sequence>
<feature type="region of interest" description="Disordered" evidence="1">
    <location>
        <begin position="1"/>
        <end position="119"/>
    </location>
</feature>
<dbReference type="EMBL" id="DS995738">
    <property type="protein sequence ID" value="EGE05298.1"/>
    <property type="molecule type" value="Genomic_DNA"/>
</dbReference>
<accession>F2PTT0</accession>
<dbReference type="AlphaFoldDB" id="F2PTT0"/>
<reference evidence="3" key="1">
    <citation type="journal article" date="2012" name="MBio">
        <title>Comparative genome analysis of Trichophyton rubrum and related dermatophytes reveals candidate genes involved in infection.</title>
        <authorList>
            <person name="Martinez D.A."/>
            <person name="Oliver B.G."/>
            <person name="Graeser Y."/>
            <person name="Goldberg J.M."/>
            <person name="Li W."/>
            <person name="Martinez-Rossi N.M."/>
            <person name="Monod M."/>
            <person name="Shelest E."/>
            <person name="Barton R.C."/>
            <person name="Birch E."/>
            <person name="Brakhage A.A."/>
            <person name="Chen Z."/>
            <person name="Gurr S.J."/>
            <person name="Heiman D."/>
            <person name="Heitman J."/>
            <person name="Kosti I."/>
            <person name="Rossi A."/>
            <person name="Saif S."/>
            <person name="Samalova M."/>
            <person name="Saunders C.W."/>
            <person name="Shea T."/>
            <person name="Summerbell R.C."/>
            <person name="Xu J."/>
            <person name="Young S."/>
            <person name="Zeng Q."/>
            <person name="Birren B.W."/>
            <person name="Cuomo C.A."/>
            <person name="White T.C."/>
        </authorList>
    </citation>
    <scope>NUCLEOTIDE SEQUENCE [LARGE SCALE GENOMIC DNA]</scope>
    <source>
        <strain evidence="3">ATCC MYA-4606 / CBS 127.97</strain>
    </source>
</reference>
<gene>
    <name evidence="2" type="ORF">TEQG_04453</name>
</gene>
<name>F2PTT0_TRIEC</name>
<dbReference type="VEuPathDB" id="FungiDB:TEQG_04453"/>
<proteinExistence type="predicted"/>
<dbReference type="HOGENOM" id="CLU_2063135_0_0_1"/>
<evidence type="ECO:0000313" key="3">
    <source>
        <dbReference type="Proteomes" id="UP000009169"/>
    </source>
</evidence>
<protein>
    <submittedName>
        <fullName evidence="2">Uncharacterized protein</fullName>
    </submittedName>
</protein>
<organism evidence="2 3">
    <name type="scientific">Trichophyton equinum (strain ATCC MYA-4606 / CBS 127.97)</name>
    <name type="common">Horse ringworm fungus</name>
    <dbReference type="NCBI Taxonomy" id="559882"/>
    <lineage>
        <taxon>Eukaryota</taxon>
        <taxon>Fungi</taxon>
        <taxon>Dikarya</taxon>
        <taxon>Ascomycota</taxon>
        <taxon>Pezizomycotina</taxon>
        <taxon>Eurotiomycetes</taxon>
        <taxon>Eurotiomycetidae</taxon>
        <taxon>Onygenales</taxon>
        <taxon>Arthrodermataceae</taxon>
        <taxon>Trichophyton</taxon>
    </lineage>
</organism>
<feature type="compositionally biased region" description="Low complexity" evidence="1">
    <location>
        <begin position="15"/>
        <end position="24"/>
    </location>
</feature>
<keyword evidence="3" id="KW-1185">Reference proteome</keyword>